<feature type="coiled-coil region" evidence="1">
    <location>
        <begin position="104"/>
        <end position="131"/>
    </location>
</feature>
<proteinExistence type="predicted"/>
<comment type="caution">
    <text evidence="2">The sequence shown here is derived from an EMBL/GenBank/DDBJ whole genome shotgun (WGS) entry which is preliminary data.</text>
</comment>
<dbReference type="AlphaFoldDB" id="A0AAW6QUT8"/>
<keyword evidence="1" id="KW-0175">Coiled coil</keyword>
<gene>
    <name evidence="2" type="ORF">E2650_05965</name>
</gene>
<protein>
    <submittedName>
        <fullName evidence="2">Response regulator</fullName>
    </submittedName>
</protein>
<evidence type="ECO:0000313" key="2">
    <source>
        <dbReference type="EMBL" id="MDG5899455.1"/>
    </source>
</evidence>
<evidence type="ECO:0000256" key="1">
    <source>
        <dbReference type="SAM" id="Coils"/>
    </source>
</evidence>
<dbReference type="Proteomes" id="UP001152518">
    <property type="component" value="Unassembled WGS sequence"/>
</dbReference>
<accession>A0AAW6QUT8</accession>
<reference evidence="2" key="1">
    <citation type="journal article" date="2019" name="Int J Environ Res Public Health">
        <title>Characterization of Chromosome-Mediated BlaOXA-894 in Shewanella xiamenensis Isolated from Pig Wastewater.</title>
        <authorList>
            <person name="Zou H."/>
            <person name="Zhou Z."/>
            <person name="Xia H."/>
            <person name="Zhao Q."/>
            <person name="Li X."/>
        </authorList>
    </citation>
    <scope>NUCLEOTIDE SEQUENCE</scope>
    <source>
        <strain evidence="2">2015oxa</strain>
    </source>
</reference>
<reference evidence="2" key="2">
    <citation type="submission" date="2019-04" db="EMBL/GenBank/DDBJ databases">
        <authorList>
            <person name="Zou H."/>
        </authorList>
    </citation>
    <scope>NUCLEOTIDE SEQUENCE</scope>
    <source>
        <strain evidence="2">2015oxa</strain>
    </source>
</reference>
<name>A0AAW6QUT8_9GAMM</name>
<dbReference type="RefSeq" id="WP_279254894.1">
    <property type="nucleotide sequence ID" value="NZ_SUNE01000003.1"/>
</dbReference>
<sequence length="179" mass="20678">MSKASIKICPTLHTILQDESFNNFQVMSLRDAYLAVSTNSLTVSKTYNFIYQQVHRLVKKGLLDKNVDPLLKETTYQKTTNFFQANFILQSANKTETVEITPTNREKHNTIKQLEERLKQSEIDLLTSIGESEEYMRLYQSFPEMKAHLESQYLLARETSSKLLGQIKAIKSAITHQQK</sequence>
<dbReference type="EMBL" id="SUNE01000003">
    <property type="protein sequence ID" value="MDG5899455.1"/>
    <property type="molecule type" value="Genomic_DNA"/>
</dbReference>
<organism evidence="2">
    <name type="scientific">Shewanella xiamenensis</name>
    <dbReference type="NCBI Taxonomy" id="332186"/>
    <lineage>
        <taxon>Bacteria</taxon>
        <taxon>Pseudomonadati</taxon>
        <taxon>Pseudomonadota</taxon>
        <taxon>Gammaproteobacteria</taxon>
        <taxon>Alteromonadales</taxon>
        <taxon>Shewanellaceae</taxon>
        <taxon>Shewanella</taxon>
    </lineage>
</organism>